<proteinExistence type="predicted"/>
<keyword evidence="4" id="KW-1185">Reference proteome</keyword>
<protein>
    <recommendedName>
        <fullName evidence="5">Outer membrane protein beta-barrel domain-containing protein</fullName>
    </recommendedName>
</protein>
<accession>A0ABY4CEM8</accession>
<gene>
    <name evidence="3" type="ORF">MNR06_05175</name>
</gene>
<evidence type="ECO:0008006" key="5">
    <source>
        <dbReference type="Google" id="ProtNLM"/>
    </source>
</evidence>
<evidence type="ECO:0000313" key="4">
    <source>
        <dbReference type="Proteomes" id="UP000830116"/>
    </source>
</evidence>
<keyword evidence="2" id="KW-0732">Signal</keyword>
<feature type="compositionally biased region" description="Basic and acidic residues" evidence="1">
    <location>
        <begin position="104"/>
        <end position="113"/>
    </location>
</feature>
<dbReference type="RefSeq" id="WP_243539566.1">
    <property type="nucleotide sequence ID" value="NZ_CP093442.1"/>
</dbReference>
<name>A0ABY4CEM8_9BACT</name>
<evidence type="ECO:0000256" key="2">
    <source>
        <dbReference type="SAM" id="SignalP"/>
    </source>
</evidence>
<feature type="signal peptide" evidence="2">
    <location>
        <begin position="1"/>
        <end position="21"/>
    </location>
</feature>
<evidence type="ECO:0000313" key="3">
    <source>
        <dbReference type="EMBL" id="UOF02342.1"/>
    </source>
</evidence>
<evidence type="ECO:0000256" key="1">
    <source>
        <dbReference type="SAM" id="MobiDB-lite"/>
    </source>
</evidence>
<reference evidence="3" key="1">
    <citation type="submission" date="2022-03" db="EMBL/GenBank/DDBJ databases">
        <title>Genome Identification and Characterization of new species Bdellovibrio reynosense LBG001 sp. nov. from a Mexico soil sample.</title>
        <authorList>
            <person name="Camilli A."/>
            <person name="Ajao Y."/>
            <person name="Guo X."/>
        </authorList>
    </citation>
    <scope>NUCLEOTIDE SEQUENCE</scope>
    <source>
        <strain evidence="3">LBG001</strain>
    </source>
</reference>
<sequence length="299" mass="32007">MNFKTPLLIAALVFWSFSSFAASVSAVKGQKVLIDLQGDDVTEGDEFYLINSGSKKRTGIIRIKQIKGSKALAEILKGKAASGFTLQAKAPSQMSADPTDETNTEDRPSRDTSFHRTLKDSFGVLGSYHLNSMDAEVSSTVLGIPVTASAAMVGNGFGIGSFYDYVFARDFIGRGSAAIEQFNVAGTANAAACEASTACDANINYLSLYGMIKWYPVQGKYRIWLGGGMGYLLAISKSSTALDEGAISTNQVGTAAIGTDIQMDRKNYIPVSMEYSMFPPSSTVKAHMIVIRAGFAWNL</sequence>
<organism evidence="3 4">
    <name type="scientific">Bdellovibrio reynosensis</name>
    <dbReference type="NCBI Taxonomy" id="2835041"/>
    <lineage>
        <taxon>Bacteria</taxon>
        <taxon>Pseudomonadati</taxon>
        <taxon>Bdellovibrionota</taxon>
        <taxon>Bdellovibrionia</taxon>
        <taxon>Bdellovibrionales</taxon>
        <taxon>Pseudobdellovibrionaceae</taxon>
        <taxon>Bdellovibrio</taxon>
    </lineage>
</organism>
<dbReference type="EMBL" id="CP093442">
    <property type="protein sequence ID" value="UOF02342.1"/>
    <property type="molecule type" value="Genomic_DNA"/>
</dbReference>
<feature type="region of interest" description="Disordered" evidence="1">
    <location>
        <begin position="87"/>
        <end position="113"/>
    </location>
</feature>
<dbReference type="Proteomes" id="UP000830116">
    <property type="component" value="Chromosome"/>
</dbReference>
<feature type="chain" id="PRO_5045385686" description="Outer membrane protein beta-barrel domain-containing protein" evidence="2">
    <location>
        <begin position="22"/>
        <end position="299"/>
    </location>
</feature>